<protein>
    <submittedName>
        <fullName evidence="2">Uncharacterized protein</fullName>
    </submittedName>
</protein>
<evidence type="ECO:0000256" key="1">
    <source>
        <dbReference type="SAM" id="MobiDB-lite"/>
    </source>
</evidence>
<proteinExistence type="predicted"/>
<accession>A0A2P2JPM9</accession>
<feature type="region of interest" description="Disordered" evidence="1">
    <location>
        <begin position="1"/>
        <end position="26"/>
    </location>
</feature>
<organism evidence="2">
    <name type="scientific">Rhizophora mucronata</name>
    <name type="common">Asiatic mangrove</name>
    <dbReference type="NCBI Taxonomy" id="61149"/>
    <lineage>
        <taxon>Eukaryota</taxon>
        <taxon>Viridiplantae</taxon>
        <taxon>Streptophyta</taxon>
        <taxon>Embryophyta</taxon>
        <taxon>Tracheophyta</taxon>
        <taxon>Spermatophyta</taxon>
        <taxon>Magnoliopsida</taxon>
        <taxon>eudicotyledons</taxon>
        <taxon>Gunneridae</taxon>
        <taxon>Pentapetalae</taxon>
        <taxon>rosids</taxon>
        <taxon>fabids</taxon>
        <taxon>Malpighiales</taxon>
        <taxon>Rhizophoraceae</taxon>
        <taxon>Rhizophora</taxon>
    </lineage>
</organism>
<evidence type="ECO:0000313" key="2">
    <source>
        <dbReference type="EMBL" id="MBW95426.1"/>
    </source>
</evidence>
<dbReference type="EMBL" id="GGEC01014943">
    <property type="protein sequence ID" value="MBW95426.1"/>
    <property type="molecule type" value="Transcribed_RNA"/>
</dbReference>
<reference evidence="2" key="1">
    <citation type="submission" date="2018-02" db="EMBL/GenBank/DDBJ databases">
        <title>Rhizophora mucronata_Transcriptome.</title>
        <authorList>
            <person name="Meera S.P."/>
            <person name="Sreeshan A."/>
            <person name="Augustine A."/>
        </authorList>
    </citation>
    <scope>NUCLEOTIDE SEQUENCE</scope>
    <source>
        <tissue evidence="2">Leaf</tissue>
    </source>
</reference>
<name>A0A2P2JPM9_RHIMU</name>
<dbReference type="AlphaFoldDB" id="A0A2P2JPM9"/>
<feature type="compositionally biased region" description="Basic and acidic residues" evidence="1">
    <location>
        <begin position="1"/>
        <end position="10"/>
    </location>
</feature>
<sequence>MKNKAFHEVKNSNLTQKKSDKSGKQHASMFPCTVISLYHQQHLFQERHPQRIDPLL</sequence>